<proteinExistence type="predicted"/>
<dbReference type="PANTHER" id="PTHR37610">
    <property type="entry name" value="CCHC-TYPE DOMAIN-CONTAINING PROTEIN"/>
    <property type="match status" value="1"/>
</dbReference>
<organism evidence="2 3">
    <name type="scientific">Lolium multiflorum</name>
    <name type="common">Italian ryegrass</name>
    <name type="synonym">Lolium perenne subsp. multiflorum</name>
    <dbReference type="NCBI Taxonomy" id="4521"/>
    <lineage>
        <taxon>Eukaryota</taxon>
        <taxon>Viridiplantae</taxon>
        <taxon>Streptophyta</taxon>
        <taxon>Embryophyta</taxon>
        <taxon>Tracheophyta</taxon>
        <taxon>Spermatophyta</taxon>
        <taxon>Magnoliopsida</taxon>
        <taxon>Liliopsida</taxon>
        <taxon>Poales</taxon>
        <taxon>Poaceae</taxon>
        <taxon>BOP clade</taxon>
        <taxon>Pooideae</taxon>
        <taxon>Poodae</taxon>
        <taxon>Poeae</taxon>
        <taxon>Poeae Chloroplast Group 2 (Poeae type)</taxon>
        <taxon>Loliodinae</taxon>
        <taxon>Loliinae</taxon>
        <taxon>Lolium</taxon>
    </lineage>
</organism>
<dbReference type="InterPro" id="IPR043502">
    <property type="entry name" value="DNA/RNA_pol_sf"/>
</dbReference>
<dbReference type="Pfam" id="PF14223">
    <property type="entry name" value="Retrotran_gag_2"/>
    <property type="match status" value="1"/>
</dbReference>
<reference evidence="2" key="1">
    <citation type="submission" date="2023-07" db="EMBL/GenBank/DDBJ databases">
        <title>A chromosome-level genome assembly of Lolium multiflorum.</title>
        <authorList>
            <person name="Chen Y."/>
            <person name="Copetti D."/>
            <person name="Kolliker R."/>
            <person name="Studer B."/>
        </authorList>
    </citation>
    <scope>NUCLEOTIDE SEQUENCE</scope>
    <source>
        <strain evidence="2">02402/16</strain>
        <tissue evidence="2">Leaf</tissue>
    </source>
</reference>
<dbReference type="AlphaFoldDB" id="A0AAD8QND8"/>
<sequence length="388" mass="43041">MGDDLAKALDRLAEILTAKTTEATAVVRSGDGALLAGVSQAEGVQKLELAPNEIKLEGVSNYLSWSRRGRLLLKTKALEGYVLGEVVEPVEKQGAEWKKWSTTDSGILAWLLSSLTPPVAASVEALPTAKEVWEALSQMYFGKGNVMLVSQLEDRLHDLTQGEKSVMTYVGELKQLWADLDHLDPLVLTHTECVVAAKKWIEGKRVLKFLKGLNQDFENRRANLMHETQLPSLEAAIAAIAQEETRLKCNGKGELTQRPAYLVSEWQQTRECFNCGLDVKNAFLHGDLQEEVYMEVPPGMAAAENGGKVCKLKKALYGLKQSPRAWHSNQRITILAVYVDDIIITGDDEAEILRLKKCLSRIFEVKDLGQLRTQGHRNDAVSSSRNPH</sequence>
<gene>
    <name evidence="2" type="ORF">QYE76_029173</name>
</gene>
<protein>
    <recommendedName>
        <fullName evidence="1">Reverse transcriptase Ty1/copia-type domain-containing protein</fullName>
    </recommendedName>
</protein>
<dbReference type="PANTHER" id="PTHR37610:SF40">
    <property type="entry name" value="OS01G0909600 PROTEIN"/>
    <property type="match status" value="1"/>
</dbReference>
<accession>A0AAD8QND8</accession>
<evidence type="ECO:0000313" key="2">
    <source>
        <dbReference type="EMBL" id="KAK1605500.1"/>
    </source>
</evidence>
<keyword evidence="3" id="KW-1185">Reference proteome</keyword>
<dbReference type="InterPro" id="IPR013103">
    <property type="entry name" value="RVT_2"/>
</dbReference>
<dbReference type="SUPFAM" id="SSF56672">
    <property type="entry name" value="DNA/RNA polymerases"/>
    <property type="match status" value="1"/>
</dbReference>
<evidence type="ECO:0000313" key="3">
    <source>
        <dbReference type="Proteomes" id="UP001231189"/>
    </source>
</evidence>
<name>A0AAD8QND8_LOLMU</name>
<evidence type="ECO:0000259" key="1">
    <source>
        <dbReference type="Pfam" id="PF07727"/>
    </source>
</evidence>
<dbReference type="Proteomes" id="UP001231189">
    <property type="component" value="Unassembled WGS sequence"/>
</dbReference>
<comment type="caution">
    <text evidence="2">The sequence shown here is derived from an EMBL/GenBank/DDBJ whole genome shotgun (WGS) entry which is preliminary data.</text>
</comment>
<feature type="domain" description="Reverse transcriptase Ty1/copia-type" evidence="1">
    <location>
        <begin position="277"/>
        <end position="328"/>
    </location>
</feature>
<dbReference type="EMBL" id="JAUUTY010000007">
    <property type="protein sequence ID" value="KAK1605500.1"/>
    <property type="molecule type" value="Genomic_DNA"/>
</dbReference>
<dbReference type="Pfam" id="PF07727">
    <property type="entry name" value="RVT_2"/>
    <property type="match status" value="1"/>
</dbReference>